<comment type="caution">
    <text evidence="1">The sequence shown here is derived from an EMBL/GenBank/DDBJ whole genome shotgun (WGS) entry which is preliminary data.</text>
</comment>
<proteinExistence type="predicted"/>
<gene>
    <name evidence="1" type="ORF">H8S23_01235</name>
</gene>
<evidence type="ECO:0000313" key="2">
    <source>
        <dbReference type="Proteomes" id="UP000659630"/>
    </source>
</evidence>
<dbReference type="Gene3D" id="3.40.1260.10">
    <property type="entry name" value="DsrEFH-like"/>
    <property type="match status" value="1"/>
</dbReference>
<dbReference type="SUPFAM" id="SSF75169">
    <property type="entry name" value="DsrEFH-like"/>
    <property type="match status" value="1"/>
</dbReference>
<keyword evidence="2" id="KW-1185">Reference proteome</keyword>
<dbReference type="Pfam" id="PF02635">
    <property type="entry name" value="DsrE"/>
    <property type="match status" value="1"/>
</dbReference>
<dbReference type="InterPro" id="IPR027396">
    <property type="entry name" value="DsrEFH-like"/>
</dbReference>
<sequence>MQTIFHVDELEKWGLALGNAENMLAYCEESGEAVKIELLANGIAVRALSAEGSDAALLQRMAALAEKGVVFAACRNALRAQQIEPEALAPFAVTVPAGVVELAQKQQAGYAYIRP</sequence>
<dbReference type="AlphaFoldDB" id="A0A923IC54"/>
<reference evidence="1" key="1">
    <citation type="submission" date="2020-08" db="EMBL/GenBank/DDBJ databases">
        <title>Genome public.</title>
        <authorList>
            <person name="Liu C."/>
            <person name="Sun Q."/>
        </authorList>
    </citation>
    <scope>NUCLEOTIDE SEQUENCE</scope>
    <source>
        <strain evidence="1">BX8</strain>
    </source>
</reference>
<protein>
    <submittedName>
        <fullName evidence="1">DsrE family protein</fullName>
    </submittedName>
</protein>
<evidence type="ECO:0000313" key="1">
    <source>
        <dbReference type="EMBL" id="MBC5580125.1"/>
    </source>
</evidence>
<dbReference type="PANTHER" id="PTHR37691">
    <property type="entry name" value="BLR3518 PROTEIN"/>
    <property type="match status" value="1"/>
</dbReference>
<dbReference type="RefSeq" id="WP_186886497.1">
    <property type="nucleotide sequence ID" value="NZ_JACONZ010000001.1"/>
</dbReference>
<dbReference type="PANTHER" id="PTHR37691:SF1">
    <property type="entry name" value="BLR3518 PROTEIN"/>
    <property type="match status" value="1"/>
</dbReference>
<organism evidence="1 2">
    <name type="scientific">Anaerofilum hominis</name>
    <dbReference type="NCBI Taxonomy" id="2763016"/>
    <lineage>
        <taxon>Bacteria</taxon>
        <taxon>Bacillati</taxon>
        <taxon>Bacillota</taxon>
        <taxon>Clostridia</taxon>
        <taxon>Eubacteriales</taxon>
        <taxon>Oscillospiraceae</taxon>
        <taxon>Anaerofilum</taxon>
    </lineage>
</organism>
<dbReference type="Proteomes" id="UP000659630">
    <property type="component" value="Unassembled WGS sequence"/>
</dbReference>
<dbReference type="EMBL" id="JACONZ010000001">
    <property type="protein sequence ID" value="MBC5580125.1"/>
    <property type="molecule type" value="Genomic_DNA"/>
</dbReference>
<accession>A0A923IC54</accession>
<name>A0A923IC54_9FIRM</name>
<dbReference type="InterPro" id="IPR003787">
    <property type="entry name" value="Sulphur_relay_DsrE/F-like"/>
</dbReference>